<keyword evidence="2" id="KW-1185">Reference proteome</keyword>
<dbReference type="OrthoDB" id="5855668at2759"/>
<organism evidence="1 2">
    <name type="scientific">Paramecium tetraurelia</name>
    <dbReference type="NCBI Taxonomy" id="5888"/>
    <lineage>
        <taxon>Eukaryota</taxon>
        <taxon>Sar</taxon>
        <taxon>Alveolata</taxon>
        <taxon>Ciliophora</taxon>
        <taxon>Intramacronucleata</taxon>
        <taxon>Oligohymenophorea</taxon>
        <taxon>Peniculida</taxon>
        <taxon>Parameciidae</taxon>
        <taxon>Paramecium</taxon>
    </lineage>
</organism>
<dbReference type="HOGENOM" id="CLU_3128330_0_0_1"/>
<sequence>MINDLESKNGTWLRLSEKQVVSAPFHLQKGVKFNLSFELMFDVFELVCDV</sequence>
<dbReference type="Proteomes" id="UP000000600">
    <property type="component" value="Unassembled WGS sequence"/>
</dbReference>
<dbReference type="GeneID" id="5026660"/>
<dbReference type="EMBL" id="CT868152">
    <property type="protein sequence ID" value="CAK73478.1"/>
    <property type="molecule type" value="Genomic_DNA"/>
</dbReference>
<evidence type="ECO:0000313" key="1">
    <source>
        <dbReference type="EMBL" id="CAK73478.1"/>
    </source>
</evidence>
<protein>
    <recommendedName>
        <fullName evidence="3">FHA domain-containing protein</fullName>
    </recommendedName>
</protein>
<gene>
    <name evidence="1" type="ORF">GSPATT00009793001</name>
</gene>
<accession>A0CRR1</accession>
<proteinExistence type="predicted"/>
<dbReference type="InParanoid" id="A0CRR1"/>
<evidence type="ECO:0000313" key="2">
    <source>
        <dbReference type="Proteomes" id="UP000000600"/>
    </source>
</evidence>
<dbReference type="AlphaFoldDB" id="A0CRR1"/>
<evidence type="ECO:0008006" key="3">
    <source>
        <dbReference type="Google" id="ProtNLM"/>
    </source>
</evidence>
<reference evidence="1 2" key="1">
    <citation type="journal article" date="2006" name="Nature">
        <title>Global trends of whole-genome duplications revealed by the ciliate Paramecium tetraurelia.</title>
        <authorList>
            <consortium name="Genoscope"/>
            <person name="Aury J.-M."/>
            <person name="Jaillon O."/>
            <person name="Duret L."/>
            <person name="Noel B."/>
            <person name="Jubin C."/>
            <person name="Porcel B.M."/>
            <person name="Segurens B."/>
            <person name="Daubin V."/>
            <person name="Anthouard V."/>
            <person name="Aiach N."/>
            <person name="Arnaiz O."/>
            <person name="Billaut A."/>
            <person name="Beisson J."/>
            <person name="Blanc I."/>
            <person name="Bouhouche K."/>
            <person name="Camara F."/>
            <person name="Duharcourt S."/>
            <person name="Guigo R."/>
            <person name="Gogendeau D."/>
            <person name="Katinka M."/>
            <person name="Keller A.-M."/>
            <person name="Kissmehl R."/>
            <person name="Klotz C."/>
            <person name="Koll F."/>
            <person name="Le Moue A."/>
            <person name="Lepere C."/>
            <person name="Malinsky S."/>
            <person name="Nowacki M."/>
            <person name="Nowak J.K."/>
            <person name="Plattner H."/>
            <person name="Poulain J."/>
            <person name="Ruiz F."/>
            <person name="Serrano V."/>
            <person name="Zagulski M."/>
            <person name="Dessen P."/>
            <person name="Betermier M."/>
            <person name="Weissenbach J."/>
            <person name="Scarpelli C."/>
            <person name="Schachter V."/>
            <person name="Sperling L."/>
            <person name="Meyer E."/>
            <person name="Cohen J."/>
            <person name="Wincker P."/>
        </authorList>
    </citation>
    <scope>NUCLEOTIDE SEQUENCE [LARGE SCALE GENOMIC DNA]</scope>
    <source>
        <strain evidence="1 2">Stock d4-2</strain>
    </source>
</reference>
<name>A0CRR1_PARTE</name>
<dbReference type="KEGG" id="ptm:GSPATT00009793001"/>
<dbReference type="RefSeq" id="XP_001440875.1">
    <property type="nucleotide sequence ID" value="XM_001440838.1"/>
</dbReference>